<dbReference type="SMART" id="SM00342">
    <property type="entry name" value="HTH_ARAC"/>
    <property type="match status" value="1"/>
</dbReference>
<evidence type="ECO:0000313" key="5">
    <source>
        <dbReference type="EMBL" id="MCS0498560.1"/>
    </source>
</evidence>
<accession>A0ABT1ZCZ4</accession>
<dbReference type="InterPro" id="IPR050204">
    <property type="entry name" value="AraC_XylS_family_regulators"/>
</dbReference>
<keyword evidence="3" id="KW-0804">Transcription</keyword>
<dbReference type="EMBL" id="JANTHX010000004">
    <property type="protein sequence ID" value="MCS0498560.1"/>
    <property type="molecule type" value="Genomic_DNA"/>
</dbReference>
<dbReference type="InterPro" id="IPR037923">
    <property type="entry name" value="HTH-like"/>
</dbReference>
<evidence type="ECO:0000313" key="6">
    <source>
        <dbReference type="Proteomes" id="UP001205337"/>
    </source>
</evidence>
<dbReference type="Proteomes" id="UP001205337">
    <property type="component" value="Unassembled WGS sequence"/>
</dbReference>
<comment type="caution">
    <text evidence="5">The sequence shown here is derived from an EMBL/GenBank/DDBJ whole genome shotgun (WGS) entry which is preliminary data.</text>
</comment>
<evidence type="ECO:0000256" key="1">
    <source>
        <dbReference type="ARBA" id="ARBA00023015"/>
    </source>
</evidence>
<dbReference type="InterPro" id="IPR009057">
    <property type="entry name" value="Homeodomain-like_sf"/>
</dbReference>
<dbReference type="PANTHER" id="PTHR46796:SF2">
    <property type="entry name" value="TRANSCRIPTIONAL REGULATORY PROTEIN"/>
    <property type="match status" value="1"/>
</dbReference>
<keyword evidence="1" id="KW-0805">Transcription regulation</keyword>
<keyword evidence="6" id="KW-1185">Reference proteome</keyword>
<dbReference type="Gene3D" id="1.10.10.60">
    <property type="entry name" value="Homeodomain-like"/>
    <property type="match status" value="2"/>
</dbReference>
<evidence type="ECO:0000256" key="2">
    <source>
        <dbReference type="ARBA" id="ARBA00023125"/>
    </source>
</evidence>
<name>A0ABT1ZCZ4_9MICO</name>
<dbReference type="SUPFAM" id="SSF46689">
    <property type="entry name" value="Homeodomain-like"/>
    <property type="match status" value="2"/>
</dbReference>
<dbReference type="PANTHER" id="PTHR46796">
    <property type="entry name" value="HTH-TYPE TRANSCRIPTIONAL ACTIVATOR RHAS-RELATED"/>
    <property type="match status" value="1"/>
</dbReference>
<evidence type="ECO:0000256" key="3">
    <source>
        <dbReference type="ARBA" id="ARBA00023163"/>
    </source>
</evidence>
<dbReference type="InterPro" id="IPR018060">
    <property type="entry name" value="HTH_AraC"/>
</dbReference>
<proteinExistence type="predicted"/>
<keyword evidence="2" id="KW-0238">DNA-binding</keyword>
<dbReference type="RefSeq" id="WP_258797514.1">
    <property type="nucleotide sequence ID" value="NZ_JANTHX010000004.1"/>
</dbReference>
<sequence>MADSVRAWHPEVPGIREVLHATFSQHAYPAHVHDDWTVLLIDDGAVAYALDRAGHHAVPGTVTLLPPQIPHDGRTAVAGRPFRKRVLYLDREWLPPTSEVAAAREPALRDPRAIGIVAGIHEALRAPGDALAAECGVLALADLARASADGSRLLRTASDAPLARRLRQMLDDRVDESFTIAEAARLLGTHPSHLVRVFSRSYGIPPHRYLTALRVDRARQLLRAGLPAAEVAARAGFHDQAHMSRHFRRVLGAAPGTFAA</sequence>
<protein>
    <submittedName>
        <fullName evidence="5">AraC family transcriptional regulator</fullName>
    </submittedName>
</protein>
<gene>
    <name evidence="5" type="ORF">NUH29_03220</name>
</gene>
<reference evidence="5 6" key="1">
    <citation type="submission" date="2022-08" db="EMBL/GenBank/DDBJ databases">
        <authorList>
            <person name="Li F."/>
        </authorList>
    </citation>
    <scope>NUCLEOTIDE SEQUENCE [LARGE SCALE GENOMIC DNA]</scope>
    <source>
        <strain evidence="5 6">10F1B-8-1</strain>
    </source>
</reference>
<dbReference type="Pfam" id="PF02311">
    <property type="entry name" value="AraC_binding"/>
    <property type="match status" value="1"/>
</dbReference>
<dbReference type="PROSITE" id="PS01124">
    <property type="entry name" value="HTH_ARAC_FAMILY_2"/>
    <property type="match status" value="1"/>
</dbReference>
<evidence type="ECO:0000259" key="4">
    <source>
        <dbReference type="PROSITE" id="PS01124"/>
    </source>
</evidence>
<dbReference type="InterPro" id="IPR003313">
    <property type="entry name" value="AraC-bd"/>
</dbReference>
<organism evidence="5 6">
    <name type="scientific">Protaetiibacter mangrovi</name>
    <dbReference type="NCBI Taxonomy" id="2970926"/>
    <lineage>
        <taxon>Bacteria</taxon>
        <taxon>Bacillati</taxon>
        <taxon>Actinomycetota</taxon>
        <taxon>Actinomycetes</taxon>
        <taxon>Micrococcales</taxon>
        <taxon>Microbacteriaceae</taxon>
        <taxon>Protaetiibacter</taxon>
    </lineage>
</organism>
<dbReference type="Pfam" id="PF12833">
    <property type="entry name" value="HTH_18"/>
    <property type="match status" value="1"/>
</dbReference>
<dbReference type="SUPFAM" id="SSF51215">
    <property type="entry name" value="Regulatory protein AraC"/>
    <property type="match status" value="1"/>
</dbReference>
<feature type="domain" description="HTH araC/xylS-type" evidence="4">
    <location>
        <begin position="164"/>
        <end position="260"/>
    </location>
</feature>